<dbReference type="FunFam" id="3.90.850.10:FF:000003">
    <property type="entry name" value="Fumarylacetoacetate hydrolase domain-containing 1"/>
    <property type="match status" value="1"/>
</dbReference>
<evidence type="ECO:0000313" key="4">
    <source>
        <dbReference type="EMBL" id="PIA93428.1"/>
    </source>
</evidence>
<evidence type="ECO:0000256" key="2">
    <source>
        <dbReference type="ARBA" id="ARBA00022723"/>
    </source>
</evidence>
<organism evidence="4 5">
    <name type="scientific">Cercospora beticola</name>
    <name type="common">Sugarbeet leaf spot fungus</name>
    <dbReference type="NCBI Taxonomy" id="122368"/>
    <lineage>
        <taxon>Eukaryota</taxon>
        <taxon>Fungi</taxon>
        <taxon>Dikarya</taxon>
        <taxon>Ascomycota</taxon>
        <taxon>Pezizomycotina</taxon>
        <taxon>Dothideomycetes</taxon>
        <taxon>Dothideomycetidae</taxon>
        <taxon>Mycosphaerellales</taxon>
        <taxon>Mycosphaerellaceae</taxon>
        <taxon>Cercospora</taxon>
    </lineage>
</organism>
<dbReference type="InterPro" id="IPR036663">
    <property type="entry name" value="Fumarylacetoacetase_C_sf"/>
</dbReference>
<dbReference type="PANTHER" id="PTHR11820:SF7">
    <property type="entry name" value="ACYLPYRUVASE FAHD1, MITOCHONDRIAL"/>
    <property type="match status" value="1"/>
</dbReference>
<reference evidence="4 5" key="1">
    <citation type="submission" date="2015-10" db="EMBL/GenBank/DDBJ databases">
        <title>The cercosporin biosynthetic gene cluster was horizontally transferred to several fungal lineages and shown to be expanded in Cercospora beticola based on microsynteny with recipient genomes.</title>
        <authorList>
            <person name="De Jonge R."/>
            <person name="Ebert M.K."/>
            <person name="Suttle J.C."/>
            <person name="Jurick Ii W.M."/>
            <person name="Secor G.A."/>
            <person name="Thomma B.P."/>
            <person name="Van De Peer Y."/>
            <person name="Bolton M.D."/>
        </authorList>
    </citation>
    <scope>NUCLEOTIDE SEQUENCE [LARGE SCALE GENOMIC DNA]</scope>
    <source>
        <strain evidence="4 5">09-40</strain>
    </source>
</reference>
<comment type="similarity">
    <text evidence="1">Belongs to the FAH family.</text>
</comment>
<dbReference type="AlphaFoldDB" id="A0A2G5HLN9"/>
<proteinExistence type="inferred from homology"/>
<gene>
    <name evidence="4" type="ORF">CB0940_04066</name>
</gene>
<dbReference type="OrthoDB" id="74910at2759"/>
<keyword evidence="2" id="KW-0479">Metal-binding</keyword>
<dbReference type="EMBL" id="LKMD01000105">
    <property type="protein sequence ID" value="PIA93428.1"/>
    <property type="molecule type" value="Genomic_DNA"/>
</dbReference>
<dbReference type="Gene3D" id="3.90.850.10">
    <property type="entry name" value="Fumarylacetoacetase-like, C-terminal domain"/>
    <property type="match status" value="1"/>
</dbReference>
<dbReference type="InterPro" id="IPR011234">
    <property type="entry name" value="Fumarylacetoacetase-like_C"/>
</dbReference>
<keyword evidence="4" id="KW-0378">Hydrolase</keyword>
<comment type="caution">
    <text evidence="4">The sequence shown here is derived from an EMBL/GenBank/DDBJ whole genome shotgun (WGS) entry which is preliminary data.</text>
</comment>
<protein>
    <submittedName>
        <fullName evidence="4">Putative hydrolase</fullName>
    </submittedName>
</protein>
<dbReference type="GO" id="GO:0046872">
    <property type="term" value="F:metal ion binding"/>
    <property type="evidence" value="ECO:0007669"/>
    <property type="project" value="UniProtKB-KW"/>
</dbReference>
<evidence type="ECO:0000259" key="3">
    <source>
        <dbReference type="Pfam" id="PF01557"/>
    </source>
</evidence>
<dbReference type="Proteomes" id="UP000230605">
    <property type="component" value="Chromosome 4"/>
</dbReference>
<evidence type="ECO:0000313" key="5">
    <source>
        <dbReference type="Proteomes" id="UP000230605"/>
    </source>
</evidence>
<accession>A0A2G5HLN9</accession>
<dbReference type="SUPFAM" id="SSF56529">
    <property type="entry name" value="FAH"/>
    <property type="match status" value="1"/>
</dbReference>
<name>A0A2G5HLN9_CERBT</name>
<dbReference type="GO" id="GO:0019752">
    <property type="term" value="P:carboxylic acid metabolic process"/>
    <property type="evidence" value="ECO:0007669"/>
    <property type="project" value="UniProtKB-ARBA"/>
</dbReference>
<dbReference type="Pfam" id="PF01557">
    <property type="entry name" value="FAA_hydrolase"/>
    <property type="match status" value="1"/>
</dbReference>
<dbReference type="GO" id="GO:0018773">
    <property type="term" value="F:acetylpyruvate hydrolase activity"/>
    <property type="evidence" value="ECO:0007669"/>
    <property type="project" value="TreeGrafter"/>
</dbReference>
<sequence length="313" mass="34680">MSPPLARKLAASQLPKCTSAAYRAPVRAAGRRTYCATGLVAESRPSRNTLQASRRTIPGIEFFTTSAQRRSFASTSSKMTSLQEIKKNCRKVVCIGRNYADHVTELNNQRPKQPFFFLKPPSSILLPDEGPILRPKGVTLHFEIELGIVIGKTVKDLSENDEAGWKDAIGSYITGIDMTGRNVQEEAKKRGLPWSIAKGFDTFLPIAGPVRKEDIKDPHNVELYLKVNGETKQNDNTELMLFRIGRQLADISKVMTLEEGDIVLTGTPKGVGPVVTGDVMEAGLIVDGKEVEQAKIRVEVRDRESEYEFTPTY</sequence>
<feature type="domain" description="Fumarylacetoacetase-like C-terminal" evidence="3">
    <location>
        <begin position="91"/>
        <end position="284"/>
    </location>
</feature>
<dbReference type="GO" id="GO:0005739">
    <property type="term" value="C:mitochondrion"/>
    <property type="evidence" value="ECO:0007669"/>
    <property type="project" value="TreeGrafter"/>
</dbReference>
<evidence type="ECO:0000256" key="1">
    <source>
        <dbReference type="ARBA" id="ARBA00010211"/>
    </source>
</evidence>
<dbReference type="PANTHER" id="PTHR11820">
    <property type="entry name" value="ACYLPYRUVASE"/>
    <property type="match status" value="1"/>
</dbReference>